<dbReference type="AlphaFoldDB" id="A0A1M5HNK0"/>
<protein>
    <submittedName>
        <fullName evidence="1">Uncharacterized protein</fullName>
    </submittedName>
</protein>
<sequence length="109" mass="12707">MGVHLTSHTSITSALHEVESLRAQSMELRPSYHNLVVIKHNKREMDLIARAWRFVGQRHILRCYARRTKREFCNPILEENDLLMRRCDQAGTINRVAATCHTAYPITFC</sequence>
<evidence type="ECO:0000313" key="1">
    <source>
        <dbReference type="EMBL" id="SHG17525.1"/>
    </source>
</evidence>
<gene>
    <name evidence="1" type="ORF">SAMN05443248_0560</name>
</gene>
<dbReference type="EMBL" id="LT670817">
    <property type="protein sequence ID" value="SHG17525.1"/>
    <property type="molecule type" value="Genomic_DNA"/>
</dbReference>
<evidence type="ECO:0000313" key="2">
    <source>
        <dbReference type="Proteomes" id="UP000189796"/>
    </source>
</evidence>
<organism evidence="1 2">
    <name type="scientific">Bradyrhizobium erythrophlei</name>
    <dbReference type="NCBI Taxonomy" id="1437360"/>
    <lineage>
        <taxon>Bacteria</taxon>
        <taxon>Pseudomonadati</taxon>
        <taxon>Pseudomonadota</taxon>
        <taxon>Alphaproteobacteria</taxon>
        <taxon>Hyphomicrobiales</taxon>
        <taxon>Nitrobacteraceae</taxon>
        <taxon>Bradyrhizobium</taxon>
    </lineage>
</organism>
<dbReference type="Proteomes" id="UP000189796">
    <property type="component" value="Chromosome I"/>
</dbReference>
<proteinExistence type="predicted"/>
<name>A0A1M5HNK0_9BRAD</name>
<accession>A0A1M5HNK0</accession>
<reference evidence="1 2" key="1">
    <citation type="submission" date="2016-11" db="EMBL/GenBank/DDBJ databases">
        <authorList>
            <person name="Jaros S."/>
            <person name="Januszkiewicz K."/>
            <person name="Wedrychowicz H."/>
        </authorList>
    </citation>
    <scope>NUCLEOTIDE SEQUENCE [LARGE SCALE GENOMIC DNA]</scope>
    <source>
        <strain evidence="1 2">GAS138</strain>
    </source>
</reference>